<organism evidence="2 3">
    <name type="scientific">Lentithecium fluviatile CBS 122367</name>
    <dbReference type="NCBI Taxonomy" id="1168545"/>
    <lineage>
        <taxon>Eukaryota</taxon>
        <taxon>Fungi</taxon>
        <taxon>Dikarya</taxon>
        <taxon>Ascomycota</taxon>
        <taxon>Pezizomycotina</taxon>
        <taxon>Dothideomycetes</taxon>
        <taxon>Pleosporomycetidae</taxon>
        <taxon>Pleosporales</taxon>
        <taxon>Massarineae</taxon>
        <taxon>Lentitheciaceae</taxon>
        <taxon>Lentithecium</taxon>
    </lineage>
</organism>
<keyword evidence="3" id="KW-1185">Reference proteome</keyword>
<keyword evidence="1" id="KW-0732">Signal</keyword>
<dbReference type="Proteomes" id="UP000799291">
    <property type="component" value="Unassembled WGS sequence"/>
</dbReference>
<proteinExistence type="predicted"/>
<reference evidence="2" key="1">
    <citation type="journal article" date="2020" name="Stud. Mycol.">
        <title>101 Dothideomycetes genomes: a test case for predicting lifestyles and emergence of pathogens.</title>
        <authorList>
            <person name="Haridas S."/>
            <person name="Albert R."/>
            <person name="Binder M."/>
            <person name="Bloem J."/>
            <person name="Labutti K."/>
            <person name="Salamov A."/>
            <person name="Andreopoulos B."/>
            <person name="Baker S."/>
            <person name="Barry K."/>
            <person name="Bills G."/>
            <person name="Bluhm B."/>
            <person name="Cannon C."/>
            <person name="Castanera R."/>
            <person name="Culley D."/>
            <person name="Daum C."/>
            <person name="Ezra D."/>
            <person name="Gonzalez J."/>
            <person name="Henrissat B."/>
            <person name="Kuo A."/>
            <person name="Liang C."/>
            <person name="Lipzen A."/>
            <person name="Lutzoni F."/>
            <person name="Magnuson J."/>
            <person name="Mondo S."/>
            <person name="Nolan M."/>
            <person name="Ohm R."/>
            <person name="Pangilinan J."/>
            <person name="Park H.-J."/>
            <person name="Ramirez L."/>
            <person name="Alfaro M."/>
            <person name="Sun H."/>
            <person name="Tritt A."/>
            <person name="Yoshinaga Y."/>
            <person name="Zwiers L.-H."/>
            <person name="Turgeon B."/>
            <person name="Goodwin S."/>
            <person name="Spatafora J."/>
            <person name="Crous P."/>
            <person name="Grigoriev I."/>
        </authorList>
    </citation>
    <scope>NUCLEOTIDE SEQUENCE</scope>
    <source>
        <strain evidence="2">CBS 122367</strain>
    </source>
</reference>
<feature type="chain" id="PRO_5026010443" evidence="1">
    <location>
        <begin position="19"/>
        <end position="99"/>
    </location>
</feature>
<gene>
    <name evidence="2" type="ORF">K458DRAFT_415220</name>
</gene>
<accession>A0A6G1JCD7</accession>
<dbReference type="AlphaFoldDB" id="A0A6G1JCD7"/>
<name>A0A6G1JCD7_9PLEO</name>
<evidence type="ECO:0000313" key="3">
    <source>
        <dbReference type="Proteomes" id="UP000799291"/>
    </source>
</evidence>
<evidence type="ECO:0000313" key="2">
    <source>
        <dbReference type="EMBL" id="KAF2688192.1"/>
    </source>
</evidence>
<dbReference type="OrthoDB" id="5415000at2759"/>
<feature type="signal peptide" evidence="1">
    <location>
        <begin position="1"/>
        <end position="18"/>
    </location>
</feature>
<dbReference type="EMBL" id="MU005574">
    <property type="protein sequence ID" value="KAF2688192.1"/>
    <property type="molecule type" value="Genomic_DNA"/>
</dbReference>
<sequence>MQLYPLTALFALLATTSASSVCDYYGKTCGSPCNKQQVGNTPLNCNTQQGASLGYTLDKPCSLKFYSGTDCRTVSQSFGSATKGCHDFIGTKGSWQFFC</sequence>
<evidence type="ECO:0000256" key="1">
    <source>
        <dbReference type="SAM" id="SignalP"/>
    </source>
</evidence>
<protein>
    <submittedName>
        <fullName evidence="2">Uncharacterized protein</fullName>
    </submittedName>
</protein>